<comment type="caution">
    <text evidence="2">The sequence shown here is derived from an EMBL/GenBank/DDBJ whole genome shotgun (WGS) entry which is preliminary data.</text>
</comment>
<keyword evidence="3" id="KW-1185">Reference proteome</keyword>
<reference evidence="2 3" key="1">
    <citation type="journal article" date="2022" name="Nat. Ecol. Evol.">
        <title>A masculinizing supergene underlies an exaggerated male reproductive morph in a spider.</title>
        <authorList>
            <person name="Hendrickx F."/>
            <person name="De Corte Z."/>
            <person name="Sonet G."/>
            <person name="Van Belleghem S.M."/>
            <person name="Kostlbacher S."/>
            <person name="Vangestel C."/>
        </authorList>
    </citation>
    <scope>NUCLEOTIDE SEQUENCE [LARGE SCALE GENOMIC DNA]</scope>
    <source>
        <strain evidence="2">W744_W776</strain>
    </source>
</reference>
<name>A0AAV6UF95_9ARAC</name>
<accession>A0AAV6UF95</accession>
<proteinExistence type="predicted"/>
<protein>
    <submittedName>
        <fullName evidence="2">Uncharacterized protein</fullName>
    </submittedName>
</protein>
<feature type="region of interest" description="Disordered" evidence="1">
    <location>
        <begin position="91"/>
        <end position="130"/>
    </location>
</feature>
<dbReference type="EMBL" id="JAFNEN010000453">
    <property type="protein sequence ID" value="KAG8182669.1"/>
    <property type="molecule type" value="Genomic_DNA"/>
</dbReference>
<feature type="compositionally biased region" description="Low complexity" evidence="1">
    <location>
        <begin position="30"/>
        <end position="46"/>
    </location>
</feature>
<evidence type="ECO:0000313" key="2">
    <source>
        <dbReference type="EMBL" id="KAG8182669.1"/>
    </source>
</evidence>
<dbReference type="AlphaFoldDB" id="A0AAV6UF95"/>
<organism evidence="2 3">
    <name type="scientific">Oedothorax gibbosus</name>
    <dbReference type="NCBI Taxonomy" id="931172"/>
    <lineage>
        <taxon>Eukaryota</taxon>
        <taxon>Metazoa</taxon>
        <taxon>Ecdysozoa</taxon>
        <taxon>Arthropoda</taxon>
        <taxon>Chelicerata</taxon>
        <taxon>Arachnida</taxon>
        <taxon>Araneae</taxon>
        <taxon>Araneomorphae</taxon>
        <taxon>Entelegynae</taxon>
        <taxon>Araneoidea</taxon>
        <taxon>Linyphiidae</taxon>
        <taxon>Erigoninae</taxon>
        <taxon>Oedothorax</taxon>
    </lineage>
</organism>
<gene>
    <name evidence="2" type="ORF">JTE90_012906</name>
</gene>
<feature type="region of interest" description="Disordered" evidence="1">
    <location>
        <begin position="26"/>
        <end position="47"/>
    </location>
</feature>
<sequence length="138" mass="14184">MSSFINFGISDDEFDVIMGEMSEVSYSGVNAPSTSNPPAATPSNNSRTNAPAIIYSPIFGPRPPAAHTSAASPPTIPKTLAPSVAPTFVHATPVSPPIMPRTPSATPALAYDLPSTSAGPQPKALSPPATPTFIHISF</sequence>
<evidence type="ECO:0000313" key="3">
    <source>
        <dbReference type="Proteomes" id="UP000827092"/>
    </source>
</evidence>
<evidence type="ECO:0000256" key="1">
    <source>
        <dbReference type="SAM" id="MobiDB-lite"/>
    </source>
</evidence>
<dbReference type="Proteomes" id="UP000827092">
    <property type="component" value="Unassembled WGS sequence"/>
</dbReference>